<dbReference type="PROSITE" id="PS51257">
    <property type="entry name" value="PROKAR_LIPOPROTEIN"/>
    <property type="match status" value="1"/>
</dbReference>
<dbReference type="AlphaFoldDB" id="A0A017H5N9"/>
<dbReference type="GeneID" id="75075390"/>
<dbReference type="EMBL" id="AUZI01000021">
    <property type="protein sequence ID" value="KID48706.1"/>
    <property type="molecule type" value="Genomic_DNA"/>
</dbReference>
<reference evidence="1 2" key="1">
    <citation type="submission" date="2013-08" db="EMBL/GenBank/DDBJ databases">
        <title>An opportunistic ruminal bacterium that causes liver abscesses in cattle.</title>
        <authorList>
            <person name="Benahmed F.H."/>
            <person name="Rasmussen M."/>
            <person name="Harbottle H."/>
            <person name="Soppet D."/>
            <person name="Nagaraja T.G."/>
            <person name="Davidson M."/>
        </authorList>
    </citation>
    <scope>NUCLEOTIDE SEQUENCE [LARGE SCALE GENOMIC DNA]</scope>
    <source>
        <strain evidence="1 2">B35</strain>
    </source>
</reference>
<proteinExistence type="predicted"/>
<protein>
    <submittedName>
        <fullName evidence="1">Uncharacterized protein</fullName>
    </submittedName>
</protein>
<dbReference type="OrthoDB" id="89498at2"/>
<evidence type="ECO:0000313" key="1">
    <source>
        <dbReference type="EMBL" id="KID48706.1"/>
    </source>
</evidence>
<name>A0A017H5N9_9FUSO</name>
<evidence type="ECO:0000313" key="2">
    <source>
        <dbReference type="Proteomes" id="UP000031184"/>
    </source>
</evidence>
<comment type="caution">
    <text evidence="1">The sequence shown here is derived from an EMBL/GenBank/DDBJ whole genome shotgun (WGS) entry which is preliminary data.</text>
</comment>
<organism evidence="1 2">
    <name type="scientific">Fusobacterium necrophorum subsp. funduliforme B35</name>
    <dbReference type="NCBI Taxonomy" id="1226633"/>
    <lineage>
        <taxon>Bacteria</taxon>
        <taxon>Fusobacteriati</taxon>
        <taxon>Fusobacteriota</taxon>
        <taxon>Fusobacteriia</taxon>
        <taxon>Fusobacteriales</taxon>
        <taxon>Fusobacteriaceae</taxon>
        <taxon>Fusobacterium</taxon>
    </lineage>
</organism>
<dbReference type="RefSeq" id="WP_005959562.1">
    <property type="nucleotide sequence ID" value="NZ_AOJP01000004.1"/>
</dbReference>
<dbReference type="Proteomes" id="UP000031184">
    <property type="component" value="Unassembled WGS sequence"/>
</dbReference>
<gene>
    <name evidence="1" type="ORF">C095_08185</name>
</gene>
<accession>A0A017H5N9</accession>
<dbReference type="PATRIC" id="fig|1226633.4.peg.1649"/>
<sequence>MKKLLMISALSMILVACGGAVKEKDLVQKYQLTPNSAVHWDQTMIQVIPAEAKLADWYGNENPINYLQKTGRMNEKDFNFLVSLSQRKAEQISKDEYEQFLNLLTSYVNSLPRKFFLSNTNIKDPKGLVKLMVRESNSTLDNPSRYIKESIASPEEWKQIVTFASQDDLNEKDVKKLRKILNSFIKDPELYNPEVWYRREVSDRMLELTNMQKAGNLTKMEQNNINAKALYLAYPEYFSKLDKWDK</sequence>